<dbReference type="Proteomes" id="UP001612741">
    <property type="component" value="Unassembled WGS sequence"/>
</dbReference>
<reference evidence="1 2" key="1">
    <citation type="submission" date="2024-10" db="EMBL/GenBank/DDBJ databases">
        <title>The Natural Products Discovery Center: Release of the First 8490 Sequenced Strains for Exploring Actinobacteria Biosynthetic Diversity.</title>
        <authorList>
            <person name="Kalkreuter E."/>
            <person name="Kautsar S.A."/>
            <person name="Yang D."/>
            <person name="Bader C.D."/>
            <person name="Teijaro C.N."/>
            <person name="Fluegel L."/>
            <person name="Davis C.M."/>
            <person name="Simpson J.R."/>
            <person name="Lauterbach L."/>
            <person name="Steele A.D."/>
            <person name="Gui C."/>
            <person name="Meng S."/>
            <person name="Li G."/>
            <person name="Viehrig K."/>
            <person name="Ye F."/>
            <person name="Su P."/>
            <person name="Kiefer A.F."/>
            <person name="Nichols A."/>
            <person name="Cepeda A.J."/>
            <person name="Yan W."/>
            <person name="Fan B."/>
            <person name="Jiang Y."/>
            <person name="Adhikari A."/>
            <person name="Zheng C.-J."/>
            <person name="Schuster L."/>
            <person name="Cowan T.M."/>
            <person name="Smanski M.J."/>
            <person name="Chevrette M.G."/>
            <person name="De Carvalho L.P.S."/>
            <person name="Shen B."/>
        </authorList>
    </citation>
    <scope>NUCLEOTIDE SEQUENCE [LARGE SCALE GENOMIC DNA]</scope>
    <source>
        <strain evidence="1 2">NPDC050545</strain>
    </source>
</reference>
<protein>
    <submittedName>
        <fullName evidence="1">Uncharacterized protein</fullName>
    </submittedName>
</protein>
<sequence>MNITDELVEKVAKKLSLMDAERRMHPREAAKEWRQTLTERGRNHYRRDAREILELISKEESA</sequence>
<proteinExistence type="predicted"/>
<keyword evidence="2" id="KW-1185">Reference proteome</keyword>
<organism evidence="1 2">
    <name type="scientific">Nonomuraea typhae</name>
    <dbReference type="NCBI Taxonomy" id="2603600"/>
    <lineage>
        <taxon>Bacteria</taxon>
        <taxon>Bacillati</taxon>
        <taxon>Actinomycetota</taxon>
        <taxon>Actinomycetes</taxon>
        <taxon>Streptosporangiales</taxon>
        <taxon>Streptosporangiaceae</taxon>
        <taxon>Nonomuraea</taxon>
    </lineage>
</organism>
<accession>A0ABW7YJV7</accession>
<evidence type="ECO:0000313" key="1">
    <source>
        <dbReference type="EMBL" id="MFI6495992.1"/>
    </source>
</evidence>
<dbReference type="RefSeq" id="WP_397077841.1">
    <property type="nucleotide sequence ID" value="NZ_JBITGY010000001.1"/>
</dbReference>
<gene>
    <name evidence="1" type="ORF">ACIBG2_01325</name>
</gene>
<dbReference type="EMBL" id="JBITGY010000001">
    <property type="protein sequence ID" value="MFI6495992.1"/>
    <property type="molecule type" value="Genomic_DNA"/>
</dbReference>
<evidence type="ECO:0000313" key="2">
    <source>
        <dbReference type="Proteomes" id="UP001612741"/>
    </source>
</evidence>
<comment type="caution">
    <text evidence="1">The sequence shown here is derived from an EMBL/GenBank/DDBJ whole genome shotgun (WGS) entry which is preliminary data.</text>
</comment>
<name>A0ABW7YJV7_9ACTN</name>